<evidence type="ECO:0000313" key="1">
    <source>
        <dbReference type="EMBL" id="MBA0088102.1"/>
    </source>
</evidence>
<evidence type="ECO:0000313" key="2">
    <source>
        <dbReference type="Proteomes" id="UP000567293"/>
    </source>
</evidence>
<name>A0A7V8NVA5_9BACT</name>
<reference evidence="1" key="1">
    <citation type="submission" date="2020-06" db="EMBL/GenBank/DDBJ databases">
        <title>Legume-microbial interactions unlock mineral nutrients during tropical forest succession.</title>
        <authorList>
            <person name="Epihov D.Z."/>
        </authorList>
    </citation>
    <scope>NUCLEOTIDE SEQUENCE [LARGE SCALE GENOMIC DNA]</scope>
    <source>
        <strain evidence="1">Pan2503</strain>
    </source>
</reference>
<protein>
    <submittedName>
        <fullName evidence="1">LLM class flavin-dependent oxidoreductase</fullName>
    </submittedName>
</protein>
<organism evidence="1 2">
    <name type="scientific">Candidatus Acidiferrum panamense</name>
    <dbReference type="NCBI Taxonomy" id="2741543"/>
    <lineage>
        <taxon>Bacteria</taxon>
        <taxon>Pseudomonadati</taxon>
        <taxon>Acidobacteriota</taxon>
        <taxon>Terriglobia</taxon>
        <taxon>Candidatus Acidiferrales</taxon>
        <taxon>Candidatus Acidiferrum</taxon>
    </lineage>
</organism>
<gene>
    <name evidence="1" type="ORF">HRJ53_24215</name>
</gene>
<dbReference type="AlphaFoldDB" id="A0A7V8NVA5"/>
<sequence>HQLALENIDLFARNVLPEFRDEWNDDGWVNYWWPEQLRDRVGESVPAAVGAQ</sequence>
<keyword evidence="2" id="KW-1185">Reference proteome</keyword>
<feature type="non-terminal residue" evidence="1">
    <location>
        <position position="1"/>
    </location>
</feature>
<comment type="caution">
    <text evidence="1">The sequence shown here is derived from an EMBL/GenBank/DDBJ whole genome shotgun (WGS) entry which is preliminary data.</text>
</comment>
<proteinExistence type="predicted"/>
<accession>A0A7V8NVA5</accession>
<dbReference type="EMBL" id="JACDQQ010002339">
    <property type="protein sequence ID" value="MBA0088102.1"/>
    <property type="molecule type" value="Genomic_DNA"/>
</dbReference>
<dbReference type="Proteomes" id="UP000567293">
    <property type="component" value="Unassembled WGS sequence"/>
</dbReference>